<dbReference type="Gene3D" id="3.40.50.720">
    <property type="entry name" value="NAD(P)-binding Rossmann-like Domain"/>
    <property type="match status" value="1"/>
</dbReference>
<dbReference type="Proteomes" id="UP001500192">
    <property type="component" value="Unassembled WGS sequence"/>
</dbReference>
<evidence type="ECO:0000313" key="3">
    <source>
        <dbReference type="Proteomes" id="UP001500192"/>
    </source>
</evidence>
<dbReference type="SUPFAM" id="SSF51735">
    <property type="entry name" value="NAD(P)-binding Rossmann-fold domains"/>
    <property type="match status" value="1"/>
</dbReference>
<keyword evidence="3" id="KW-1185">Reference proteome</keyword>
<evidence type="ECO:0000313" key="2">
    <source>
        <dbReference type="EMBL" id="GAA5159146.1"/>
    </source>
</evidence>
<name>A0ABP9Q9Z7_9PSEU</name>
<dbReference type="RefSeq" id="WP_346053607.1">
    <property type="nucleotide sequence ID" value="NZ_BAABIB010000051.1"/>
</dbReference>
<accession>A0ABP9Q9Z7</accession>
<dbReference type="InterPro" id="IPR036291">
    <property type="entry name" value="NAD(P)-bd_dom_sf"/>
</dbReference>
<evidence type="ECO:0000256" key="1">
    <source>
        <dbReference type="ARBA" id="ARBA00023002"/>
    </source>
</evidence>
<dbReference type="Pfam" id="PF00106">
    <property type="entry name" value="adh_short"/>
    <property type="match status" value="1"/>
</dbReference>
<protein>
    <submittedName>
        <fullName evidence="2">SDR family oxidoreductase</fullName>
    </submittedName>
</protein>
<comment type="caution">
    <text evidence="2">The sequence shown here is derived from an EMBL/GenBank/DDBJ whole genome shotgun (WGS) entry which is preliminary data.</text>
</comment>
<dbReference type="PANTHER" id="PTHR43157">
    <property type="entry name" value="PHOSPHATIDYLINOSITOL-GLYCAN BIOSYNTHESIS CLASS F PROTEIN-RELATED"/>
    <property type="match status" value="1"/>
</dbReference>
<organism evidence="2 3">
    <name type="scientific">Amycolatopsis dongchuanensis</name>
    <dbReference type="NCBI Taxonomy" id="1070866"/>
    <lineage>
        <taxon>Bacteria</taxon>
        <taxon>Bacillati</taxon>
        <taxon>Actinomycetota</taxon>
        <taxon>Actinomycetes</taxon>
        <taxon>Pseudonocardiales</taxon>
        <taxon>Pseudonocardiaceae</taxon>
        <taxon>Amycolatopsis</taxon>
    </lineage>
</organism>
<reference evidence="3" key="1">
    <citation type="journal article" date="2019" name="Int. J. Syst. Evol. Microbiol.">
        <title>The Global Catalogue of Microorganisms (GCM) 10K type strain sequencing project: providing services to taxonomists for standard genome sequencing and annotation.</title>
        <authorList>
            <consortium name="The Broad Institute Genomics Platform"/>
            <consortium name="The Broad Institute Genome Sequencing Center for Infectious Disease"/>
            <person name="Wu L."/>
            <person name="Ma J."/>
        </authorList>
    </citation>
    <scope>NUCLEOTIDE SEQUENCE [LARGE SCALE GENOMIC DNA]</scope>
    <source>
        <strain evidence="3">JCM 18054</strain>
    </source>
</reference>
<sequence>MSEGKTVVITGASDGIGAAAARTLHRDGHRVVAVGRSPEKTAAVAGELGVDSFVADFTRLDEVRKLADDLNAAYPRIDVLANNAGGLFGERAKTVDGFEKTFQVNYLAPFLLTQLLRDKLIASDAAVLQTASISARLAAKLELDDLNHDRDFAPVRVYNFTKLEIVLFTKELHRRYHAQGLSAAAFDPGGVATNFATGSTSRPMRMLYTTPALRALLPGPDKGARTLRWLIQGKPGVDWESGGLYVRRKPGRTNRQIEDADLARALWDRTEELLERA</sequence>
<dbReference type="PRINTS" id="PR00081">
    <property type="entry name" value="GDHRDH"/>
</dbReference>
<gene>
    <name evidence="2" type="ORF">GCM10023214_21170</name>
</gene>
<dbReference type="InterPro" id="IPR002347">
    <property type="entry name" value="SDR_fam"/>
</dbReference>
<dbReference type="EMBL" id="BAABIB010000051">
    <property type="protein sequence ID" value="GAA5159146.1"/>
    <property type="molecule type" value="Genomic_DNA"/>
</dbReference>
<dbReference type="PANTHER" id="PTHR43157:SF31">
    <property type="entry name" value="PHOSPHATIDYLINOSITOL-GLYCAN BIOSYNTHESIS CLASS F PROTEIN"/>
    <property type="match status" value="1"/>
</dbReference>
<proteinExistence type="predicted"/>
<keyword evidence="1" id="KW-0560">Oxidoreductase</keyword>